<gene>
    <name evidence="2" type="ORF">HC031_08450</name>
</gene>
<dbReference type="Proteomes" id="UP000722989">
    <property type="component" value="Unassembled WGS sequence"/>
</dbReference>
<sequence length="464" mass="49724">MTPSRRDFDPEAGSESIGALLVRLRLASGRSQLRLAELLCAASGVPTLTRHEVSRWEREERIPSQRWLVWLAAVLEAPLDDLERAAALARARRDALPGPPLPDEVPPWRSMPANGDAVLAARDVTILAASVDTSVLATRVDTSVLATRVDTSVLATRVDTSVLAARVAALRRMDDLVGGADLSRLTERELAAALQVLRADGLTERQRRRLLPVVAELAQLACWVAADAGAPGRARRAHRIGVAAATAAEDCPLLGHLLTTLAHLGTPDGSDPLELARRGYRLGRSAASATVRALLLHRIAFAAARAGQRRACEESLAGAERAFERRDPARDPAWAYWFDDAELTAMAGRCYAAAGRPRLAEPLLRAALADRRIRLRAWALYAGWLAGVQLDTGEVDGACATARAALLETVRVGSVRAARQLTALHPRLRPLRAVPAVREYAELYRSAARYLPAAPGGAAGALAG</sequence>
<dbReference type="InterPro" id="IPR010982">
    <property type="entry name" value="Lambda_DNA-bd_dom_sf"/>
</dbReference>
<organism evidence="2 3">
    <name type="scientific">Planosporangium thailandense</name>
    <dbReference type="NCBI Taxonomy" id="765197"/>
    <lineage>
        <taxon>Bacteria</taxon>
        <taxon>Bacillati</taxon>
        <taxon>Actinomycetota</taxon>
        <taxon>Actinomycetes</taxon>
        <taxon>Micromonosporales</taxon>
        <taxon>Micromonosporaceae</taxon>
        <taxon>Planosporangium</taxon>
    </lineage>
</organism>
<feature type="domain" description="HTH cro/C1-type" evidence="1">
    <location>
        <begin position="21"/>
        <end position="82"/>
    </location>
</feature>
<name>A0ABX0XUQ8_9ACTN</name>
<dbReference type="SUPFAM" id="SSF47413">
    <property type="entry name" value="lambda repressor-like DNA-binding domains"/>
    <property type="match status" value="1"/>
</dbReference>
<dbReference type="Gene3D" id="1.10.260.40">
    <property type="entry name" value="lambda repressor-like DNA-binding domains"/>
    <property type="match status" value="1"/>
</dbReference>
<evidence type="ECO:0000313" key="2">
    <source>
        <dbReference type="EMBL" id="NJC69750.1"/>
    </source>
</evidence>
<dbReference type="RefSeq" id="WP_167924645.1">
    <property type="nucleotide sequence ID" value="NZ_JAATVY010000004.1"/>
</dbReference>
<dbReference type="PROSITE" id="PS50943">
    <property type="entry name" value="HTH_CROC1"/>
    <property type="match status" value="1"/>
</dbReference>
<reference evidence="2 3" key="1">
    <citation type="submission" date="2020-03" db="EMBL/GenBank/DDBJ databases">
        <title>WGS of the type strain of Planosporangium spp.</title>
        <authorList>
            <person name="Thawai C."/>
        </authorList>
    </citation>
    <scope>NUCLEOTIDE SEQUENCE [LARGE SCALE GENOMIC DNA]</scope>
    <source>
        <strain evidence="2 3">TBRC 5610</strain>
    </source>
</reference>
<keyword evidence="3" id="KW-1185">Reference proteome</keyword>
<protein>
    <submittedName>
        <fullName evidence="2">Helix-turn-helix transcriptional regulator</fullName>
    </submittedName>
</protein>
<proteinExistence type="predicted"/>
<accession>A0ABX0XUQ8</accession>
<comment type="caution">
    <text evidence="2">The sequence shown here is derived from an EMBL/GenBank/DDBJ whole genome shotgun (WGS) entry which is preliminary data.</text>
</comment>
<dbReference type="CDD" id="cd00093">
    <property type="entry name" value="HTH_XRE"/>
    <property type="match status" value="1"/>
</dbReference>
<dbReference type="EMBL" id="JAATVY010000004">
    <property type="protein sequence ID" value="NJC69750.1"/>
    <property type="molecule type" value="Genomic_DNA"/>
</dbReference>
<evidence type="ECO:0000259" key="1">
    <source>
        <dbReference type="PROSITE" id="PS50943"/>
    </source>
</evidence>
<dbReference type="InterPro" id="IPR001387">
    <property type="entry name" value="Cro/C1-type_HTH"/>
</dbReference>
<evidence type="ECO:0000313" key="3">
    <source>
        <dbReference type="Proteomes" id="UP000722989"/>
    </source>
</evidence>